<dbReference type="Proteomes" id="UP000017396">
    <property type="component" value="Chromosome"/>
</dbReference>
<feature type="transmembrane region" description="Helical" evidence="1">
    <location>
        <begin position="107"/>
        <end position="127"/>
    </location>
</feature>
<keyword evidence="1" id="KW-0472">Membrane</keyword>
<gene>
    <name evidence="2" type="ORF">GKIL_3753</name>
</gene>
<dbReference type="HOGENOM" id="CLU_1893229_0_0_3"/>
<dbReference type="KEGG" id="glj:GKIL_3753"/>
<keyword evidence="1" id="KW-1133">Transmembrane helix</keyword>
<evidence type="ECO:0000256" key="1">
    <source>
        <dbReference type="SAM" id="Phobius"/>
    </source>
</evidence>
<protein>
    <submittedName>
        <fullName evidence="2">Uncharacterized protein</fullName>
    </submittedName>
</protein>
<dbReference type="EMBL" id="CP003587">
    <property type="protein sequence ID" value="AGY59999.1"/>
    <property type="molecule type" value="Genomic_DNA"/>
</dbReference>
<dbReference type="AlphaFoldDB" id="U5QQU0"/>
<feature type="transmembrane region" description="Helical" evidence="1">
    <location>
        <begin position="32"/>
        <end position="53"/>
    </location>
</feature>
<evidence type="ECO:0000313" key="2">
    <source>
        <dbReference type="EMBL" id="AGY59999.1"/>
    </source>
</evidence>
<dbReference type="RefSeq" id="WP_023175316.1">
    <property type="nucleotide sequence ID" value="NC_022600.1"/>
</dbReference>
<keyword evidence="1" id="KW-0812">Transmembrane</keyword>
<sequence>MIIFVGLAIALLGAVAIACGVLGLSNFYVAQWTNGSILCGAAVVLLVAFVFGWERYLTRLGADRNTDGGDGQRAALLPAGPAVLSSFWLLVLAAVLGVGAWQSVGTARWLSVGTALVLAAVAVAIFVRRPRPLSS</sequence>
<evidence type="ECO:0000313" key="3">
    <source>
        <dbReference type="Proteomes" id="UP000017396"/>
    </source>
</evidence>
<organism evidence="2 3">
    <name type="scientific">Gloeobacter kilaueensis (strain ATCC BAA-2537 / CCAP 1431/1 / ULC 316 / JS1)</name>
    <dbReference type="NCBI Taxonomy" id="1183438"/>
    <lineage>
        <taxon>Bacteria</taxon>
        <taxon>Bacillati</taxon>
        <taxon>Cyanobacteriota</taxon>
        <taxon>Cyanophyceae</taxon>
        <taxon>Gloeobacterales</taxon>
        <taxon>Gloeobacteraceae</taxon>
        <taxon>Gloeobacter</taxon>
    </lineage>
</organism>
<dbReference type="STRING" id="1183438.GKIL_3753"/>
<keyword evidence="3" id="KW-1185">Reference proteome</keyword>
<name>U5QQU0_GLOK1</name>
<accession>U5QQU0</accession>
<reference evidence="2 3" key="1">
    <citation type="journal article" date="2013" name="PLoS ONE">
        <title>Cultivation and Complete Genome Sequencing of Gloeobacter kilaueensis sp. nov., from a Lava Cave in Kilauea Caldera, Hawai'i.</title>
        <authorList>
            <person name="Saw J.H."/>
            <person name="Schatz M."/>
            <person name="Brown M.V."/>
            <person name="Kunkel D.D."/>
            <person name="Foster J.S."/>
            <person name="Shick H."/>
            <person name="Christensen S."/>
            <person name="Hou S."/>
            <person name="Wan X."/>
            <person name="Donachie S.P."/>
        </authorList>
    </citation>
    <scope>NUCLEOTIDE SEQUENCE [LARGE SCALE GENOMIC DNA]</scope>
    <source>
        <strain evidence="3">JS</strain>
    </source>
</reference>
<feature type="transmembrane region" description="Helical" evidence="1">
    <location>
        <begin position="74"/>
        <end position="101"/>
    </location>
</feature>
<proteinExistence type="predicted"/>